<reference evidence="1 2" key="1">
    <citation type="submission" date="2023-01" db="EMBL/GenBank/DDBJ databases">
        <title>Complete genome sequence of Muricauda aquimarina strain IFOP_LL357.</title>
        <authorList>
            <person name="Gajardo G."/>
            <person name="Ueki S."/>
            <person name="Maruyama F."/>
        </authorList>
    </citation>
    <scope>NUCLEOTIDE SEQUENCE [LARGE SCALE GENOMIC DNA]</scope>
    <source>
        <strain evidence="1 2">IFOP_LL357</strain>
    </source>
</reference>
<dbReference type="Proteomes" id="UP001330184">
    <property type="component" value="Chromosome"/>
</dbReference>
<accession>A0AA48HB92</accession>
<sequence length="79" mass="9142">MVYIDIDVLIDLTSKGKQLTFPYLKKASTLERAFAFKIQDTGLKLEQGLVYLSFGCVLKKRPFLFTKWPFVTTITIMNF</sequence>
<proteinExistence type="predicted"/>
<dbReference type="EMBL" id="AP027268">
    <property type="protein sequence ID" value="BDW93699.1"/>
    <property type="molecule type" value="Genomic_DNA"/>
</dbReference>
<evidence type="ECO:0000313" key="2">
    <source>
        <dbReference type="Proteomes" id="UP001330184"/>
    </source>
</evidence>
<protein>
    <submittedName>
        <fullName evidence="1">Uncharacterized protein</fullName>
    </submittedName>
</protein>
<gene>
    <name evidence="1" type="ORF">MACH07_25310</name>
</gene>
<evidence type="ECO:0000313" key="1">
    <source>
        <dbReference type="EMBL" id="BDW93699.1"/>
    </source>
</evidence>
<name>A0AA48HB92_9FLAO</name>
<organism evidence="1 2">
    <name type="scientific">Flagellimonas marinaquae</name>
    <dbReference type="NCBI Taxonomy" id="254955"/>
    <lineage>
        <taxon>Bacteria</taxon>
        <taxon>Pseudomonadati</taxon>
        <taxon>Bacteroidota</taxon>
        <taxon>Flavobacteriia</taxon>
        <taxon>Flavobacteriales</taxon>
        <taxon>Flavobacteriaceae</taxon>
        <taxon>Flagellimonas</taxon>
    </lineage>
</organism>
<keyword evidence="2" id="KW-1185">Reference proteome</keyword>
<dbReference type="AlphaFoldDB" id="A0AA48HB92"/>